<keyword evidence="2 4" id="KW-0328">Glycosyltransferase</keyword>
<feature type="transmembrane region" description="Helical" evidence="5">
    <location>
        <begin position="485"/>
        <end position="507"/>
    </location>
</feature>
<dbReference type="PROSITE" id="PS00375">
    <property type="entry name" value="UDPGT"/>
    <property type="match status" value="1"/>
</dbReference>
<keyword evidence="3 4" id="KW-0808">Transferase</keyword>
<comment type="catalytic activity">
    <reaction evidence="5">
        <text>glucuronate acceptor + UDP-alpha-D-glucuronate = acceptor beta-D-glucuronoside + UDP + H(+)</text>
        <dbReference type="Rhea" id="RHEA:21032"/>
        <dbReference type="ChEBI" id="CHEBI:15378"/>
        <dbReference type="ChEBI" id="CHEBI:58052"/>
        <dbReference type="ChEBI" id="CHEBI:58223"/>
        <dbReference type="ChEBI" id="CHEBI:132367"/>
        <dbReference type="ChEBI" id="CHEBI:132368"/>
        <dbReference type="EC" id="2.4.1.17"/>
    </reaction>
</comment>
<evidence type="ECO:0000256" key="4">
    <source>
        <dbReference type="RuleBase" id="RU003718"/>
    </source>
</evidence>
<sequence length="532" mass="59751">MLRNHPNLPDSQAFGHQLRTHNKVLNNVSVLYCASIVSTGNVLVIAPLSSPSHKNVFSPIVSGLASKGHQVTVLTAWKPKKEEKNVRELVVLPGFDYFPNINTMQIRKEGIVGLMAQSQDHVVEACHKIYGNPEFKELLTQPFDVVLVDGIGNECLYGAVHKLRSPLIIVSTFPAPPFFTENLGNRLPPSFVPDPVLPFLCRMTFFQRLTNFVFSPIFPFLWTMNLAAQEQVYREHLGMEYPGTQEIKANVSFLLMNSHFSINGARPVLPDVVEIGGGHCKPGKPLPKDIEEFISKGQNGFVFFSLGSIVKPHELSDEIRDAFLNAFRKLKFQVIWKWNGDAMPGLPDNVKLLKWAPQQDILAHPKIKLFMSHSGLLSIQEAVYHGVPVLGVPIFGDQNVNAEIAKQLGFGEVVEILDVTEDSLGGTLSKMLSTDSYRERVKELSKIFRDRSRDPVDEAVYWTEYVMRYKGATHLRSASRDLNFFQYHCIDVGVFLLVAIVLVLWGLKICTLRLIRKCFGKSAQKEGNKKTN</sequence>
<dbReference type="GO" id="GO:0016020">
    <property type="term" value="C:membrane"/>
    <property type="evidence" value="ECO:0007669"/>
    <property type="project" value="UniProtKB-SubCell"/>
</dbReference>
<dbReference type="PANTHER" id="PTHR48043">
    <property type="entry name" value="EG:EG0003.4 PROTEIN-RELATED"/>
    <property type="match status" value="1"/>
</dbReference>
<dbReference type="EMBL" id="CAJVCH010012333">
    <property type="protein sequence ID" value="CAG7673106.1"/>
    <property type="molecule type" value="Genomic_DNA"/>
</dbReference>
<accession>A0A8J2J571</accession>
<comment type="similarity">
    <text evidence="1 4">Belongs to the UDP-glycosyltransferase family.</text>
</comment>
<gene>
    <name evidence="6" type="ORF">AFUS01_LOCUS2168</name>
</gene>
<evidence type="ECO:0000256" key="3">
    <source>
        <dbReference type="ARBA" id="ARBA00022679"/>
    </source>
</evidence>
<keyword evidence="5" id="KW-0812">Transmembrane</keyword>
<dbReference type="InterPro" id="IPR002213">
    <property type="entry name" value="UDP_glucos_trans"/>
</dbReference>
<keyword evidence="5" id="KW-0472">Membrane</keyword>
<dbReference type="CDD" id="cd03784">
    <property type="entry name" value="GT1_Gtf-like"/>
    <property type="match status" value="1"/>
</dbReference>
<dbReference type="GO" id="GO:0015020">
    <property type="term" value="F:glucuronosyltransferase activity"/>
    <property type="evidence" value="ECO:0007669"/>
    <property type="project" value="UniProtKB-EC"/>
</dbReference>
<evidence type="ECO:0000256" key="1">
    <source>
        <dbReference type="ARBA" id="ARBA00009995"/>
    </source>
</evidence>
<proteinExistence type="inferred from homology"/>
<dbReference type="PANTHER" id="PTHR48043:SF159">
    <property type="entry name" value="EG:EG0003.4 PROTEIN-RELATED"/>
    <property type="match status" value="1"/>
</dbReference>
<evidence type="ECO:0000313" key="7">
    <source>
        <dbReference type="Proteomes" id="UP000708208"/>
    </source>
</evidence>
<keyword evidence="5" id="KW-1133">Transmembrane helix</keyword>
<evidence type="ECO:0000256" key="5">
    <source>
        <dbReference type="RuleBase" id="RU362059"/>
    </source>
</evidence>
<evidence type="ECO:0000313" key="6">
    <source>
        <dbReference type="EMBL" id="CAG7673106.1"/>
    </source>
</evidence>
<comment type="subcellular location">
    <subcellularLocation>
        <location evidence="5">Membrane</location>
        <topology evidence="5">Single-pass membrane protein</topology>
    </subcellularLocation>
</comment>
<organism evidence="6 7">
    <name type="scientific">Allacma fusca</name>
    <dbReference type="NCBI Taxonomy" id="39272"/>
    <lineage>
        <taxon>Eukaryota</taxon>
        <taxon>Metazoa</taxon>
        <taxon>Ecdysozoa</taxon>
        <taxon>Arthropoda</taxon>
        <taxon>Hexapoda</taxon>
        <taxon>Collembola</taxon>
        <taxon>Symphypleona</taxon>
        <taxon>Sminthuridae</taxon>
        <taxon>Allacma</taxon>
    </lineage>
</organism>
<keyword evidence="7" id="KW-1185">Reference proteome</keyword>
<dbReference type="AlphaFoldDB" id="A0A8J2J571"/>
<protein>
    <recommendedName>
        <fullName evidence="5">UDP-glucuronosyltransferase</fullName>
        <ecNumber evidence="5">2.4.1.17</ecNumber>
    </recommendedName>
</protein>
<name>A0A8J2J571_9HEXA</name>
<dbReference type="FunFam" id="3.40.50.2000:FF:000021">
    <property type="entry name" value="UDP-glucuronosyltransferase"/>
    <property type="match status" value="1"/>
</dbReference>
<dbReference type="OrthoDB" id="5835829at2759"/>
<dbReference type="EC" id="2.4.1.17" evidence="5"/>
<reference evidence="6" key="1">
    <citation type="submission" date="2021-06" db="EMBL/GenBank/DDBJ databases">
        <authorList>
            <person name="Hodson N. C."/>
            <person name="Mongue J. A."/>
            <person name="Jaron S. K."/>
        </authorList>
    </citation>
    <scope>NUCLEOTIDE SEQUENCE</scope>
</reference>
<comment type="caution">
    <text evidence="6">The sequence shown here is derived from an EMBL/GenBank/DDBJ whole genome shotgun (WGS) entry which is preliminary data.</text>
</comment>
<dbReference type="Pfam" id="PF00201">
    <property type="entry name" value="UDPGT"/>
    <property type="match status" value="1"/>
</dbReference>
<dbReference type="InterPro" id="IPR035595">
    <property type="entry name" value="UDP_glycos_trans_CS"/>
</dbReference>
<evidence type="ECO:0000256" key="2">
    <source>
        <dbReference type="ARBA" id="ARBA00022676"/>
    </source>
</evidence>
<dbReference type="Proteomes" id="UP000708208">
    <property type="component" value="Unassembled WGS sequence"/>
</dbReference>
<dbReference type="InterPro" id="IPR050271">
    <property type="entry name" value="UDP-glycosyltransferase"/>
</dbReference>